<organism evidence="2 3">
    <name type="scientific">Cirrhinus molitorella</name>
    <name type="common">mud carp</name>
    <dbReference type="NCBI Taxonomy" id="172907"/>
    <lineage>
        <taxon>Eukaryota</taxon>
        <taxon>Metazoa</taxon>
        <taxon>Chordata</taxon>
        <taxon>Craniata</taxon>
        <taxon>Vertebrata</taxon>
        <taxon>Euteleostomi</taxon>
        <taxon>Actinopterygii</taxon>
        <taxon>Neopterygii</taxon>
        <taxon>Teleostei</taxon>
        <taxon>Ostariophysi</taxon>
        <taxon>Cypriniformes</taxon>
        <taxon>Cyprinidae</taxon>
        <taxon>Labeoninae</taxon>
        <taxon>Labeonini</taxon>
        <taxon>Cirrhinus</taxon>
    </lineage>
</organism>
<evidence type="ECO:0000313" key="3">
    <source>
        <dbReference type="Proteomes" id="UP001558613"/>
    </source>
</evidence>
<proteinExistence type="predicted"/>
<evidence type="ECO:0000256" key="1">
    <source>
        <dbReference type="SAM" id="MobiDB-lite"/>
    </source>
</evidence>
<dbReference type="Proteomes" id="UP001558613">
    <property type="component" value="Unassembled WGS sequence"/>
</dbReference>
<gene>
    <name evidence="2" type="ORF">QQF64_015349</name>
</gene>
<comment type="caution">
    <text evidence="2">The sequence shown here is derived from an EMBL/GenBank/DDBJ whole genome shotgun (WGS) entry which is preliminary data.</text>
</comment>
<name>A0ABR3NUZ9_9TELE</name>
<feature type="region of interest" description="Disordered" evidence="1">
    <location>
        <begin position="1"/>
        <end position="38"/>
    </location>
</feature>
<protein>
    <submittedName>
        <fullName evidence="2">Uncharacterized protein</fullName>
    </submittedName>
</protein>
<accession>A0ABR3NUZ9</accession>
<sequence length="153" mass="16920">MTPLHMEAQGWPHPKVRGQPSPTKRRDRHGKLSVSMERDPSQNAIISRASTFYVWREASSQGISSQILFLIGLERHSRATDANGDAANLLRLTQPPSQDLVECEIDPGALSYEKELAEPVCQFTKDLCMEMSARDRTRSMGRVRSPQGGGASG</sequence>
<keyword evidence="3" id="KW-1185">Reference proteome</keyword>
<evidence type="ECO:0000313" key="2">
    <source>
        <dbReference type="EMBL" id="KAL1280749.1"/>
    </source>
</evidence>
<reference evidence="2 3" key="1">
    <citation type="submission" date="2023-09" db="EMBL/GenBank/DDBJ databases">
        <authorList>
            <person name="Wang M."/>
        </authorList>
    </citation>
    <scope>NUCLEOTIDE SEQUENCE [LARGE SCALE GENOMIC DNA]</scope>
    <source>
        <strain evidence="2">GT-2023</strain>
        <tissue evidence="2">Liver</tissue>
    </source>
</reference>
<dbReference type="EMBL" id="JAYMGO010000002">
    <property type="protein sequence ID" value="KAL1280749.1"/>
    <property type="molecule type" value="Genomic_DNA"/>
</dbReference>